<comment type="caution">
    <text evidence="2">The sequence shown here is derived from an EMBL/GenBank/DDBJ whole genome shotgun (WGS) entry which is preliminary data.</text>
</comment>
<reference evidence="2 3" key="1">
    <citation type="journal article" date="2013" name="Nat. Commun.">
        <title>The evolution and pathogenic mechanisms of the rice sheath blight pathogen.</title>
        <authorList>
            <person name="Zheng A."/>
            <person name="Lin R."/>
            <person name="Xu L."/>
            <person name="Qin P."/>
            <person name="Tang C."/>
            <person name="Ai P."/>
            <person name="Zhang D."/>
            <person name="Liu Y."/>
            <person name="Sun Z."/>
            <person name="Feng H."/>
            <person name="Wang Y."/>
            <person name="Chen Y."/>
            <person name="Liang X."/>
            <person name="Fu R."/>
            <person name="Li Q."/>
            <person name="Zhang J."/>
            <person name="Yu X."/>
            <person name="Xie Z."/>
            <person name="Ding L."/>
            <person name="Guan P."/>
            <person name="Tang J."/>
            <person name="Liang Y."/>
            <person name="Wang S."/>
            <person name="Deng Q."/>
            <person name="Li S."/>
            <person name="Zhu J."/>
            <person name="Wang L."/>
            <person name="Liu H."/>
            <person name="Li P."/>
        </authorList>
    </citation>
    <scope>NUCLEOTIDE SEQUENCE [LARGE SCALE GENOMIC DNA]</scope>
    <source>
        <strain evidence="3">AG-1 IA</strain>
    </source>
</reference>
<evidence type="ECO:0000256" key="1">
    <source>
        <dbReference type="SAM" id="MobiDB-lite"/>
    </source>
</evidence>
<keyword evidence="3" id="KW-1185">Reference proteome</keyword>
<protein>
    <submittedName>
        <fullName evidence="2">Uncharacterized protein</fullName>
    </submittedName>
</protein>
<accession>L8WM58</accession>
<gene>
    <name evidence="2" type="ORF">AG1IA_08086</name>
</gene>
<feature type="region of interest" description="Disordered" evidence="1">
    <location>
        <begin position="103"/>
        <end position="125"/>
    </location>
</feature>
<proteinExistence type="predicted"/>
<evidence type="ECO:0000313" key="2">
    <source>
        <dbReference type="EMBL" id="ELU37893.1"/>
    </source>
</evidence>
<feature type="region of interest" description="Disordered" evidence="1">
    <location>
        <begin position="27"/>
        <end position="63"/>
    </location>
</feature>
<dbReference type="AlphaFoldDB" id="L8WM58"/>
<sequence length="125" mass="13560">MVLRSLRLSFRRGRIITTVGVRGCGSELAETHESKTRRPAGSRSNHVVYTPLRPPPHSHPYGHYPELGLKPHVSRHATLACLGPAITHLPHIVRPAHPPASSARVSVPQLSSGHFVPDPPTLAGF</sequence>
<dbReference type="Proteomes" id="UP000011668">
    <property type="component" value="Unassembled WGS sequence"/>
</dbReference>
<dbReference type="HOGENOM" id="CLU_1994152_0_0_1"/>
<dbReference type="EMBL" id="AFRT01002399">
    <property type="protein sequence ID" value="ELU37893.1"/>
    <property type="molecule type" value="Genomic_DNA"/>
</dbReference>
<evidence type="ECO:0000313" key="3">
    <source>
        <dbReference type="Proteomes" id="UP000011668"/>
    </source>
</evidence>
<organism evidence="2 3">
    <name type="scientific">Thanatephorus cucumeris (strain AG1-IA)</name>
    <name type="common">Rice sheath blight fungus</name>
    <name type="synonym">Rhizoctonia solani</name>
    <dbReference type="NCBI Taxonomy" id="983506"/>
    <lineage>
        <taxon>Eukaryota</taxon>
        <taxon>Fungi</taxon>
        <taxon>Dikarya</taxon>
        <taxon>Basidiomycota</taxon>
        <taxon>Agaricomycotina</taxon>
        <taxon>Agaricomycetes</taxon>
        <taxon>Cantharellales</taxon>
        <taxon>Ceratobasidiaceae</taxon>
        <taxon>Rhizoctonia</taxon>
        <taxon>Rhizoctonia solani AG-1</taxon>
    </lineage>
</organism>
<name>L8WM58_THACA</name>